<evidence type="ECO:0008006" key="5">
    <source>
        <dbReference type="Google" id="ProtNLM"/>
    </source>
</evidence>
<dbReference type="KEGG" id="hms:HMU01690"/>
<accession>D3UG10</accession>
<keyword evidence="2" id="KW-0732">Signal</keyword>
<proteinExistence type="predicted"/>
<dbReference type="Proteomes" id="UP000001522">
    <property type="component" value="Chromosome"/>
</dbReference>
<dbReference type="HOGENOM" id="CLU_092013_0_0_7"/>
<dbReference type="RefSeq" id="WP_013022526.1">
    <property type="nucleotide sequence ID" value="NC_013949.1"/>
</dbReference>
<feature type="chain" id="PRO_5003051164" description="Outer membrane protein" evidence="2">
    <location>
        <begin position="19"/>
        <end position="271"/>
    </location>
</feature>
<evidence type="ECO:0000313" key="3">
    <source>
        <dbReference type="EMBL" id="CBG39431.1"/>
    </source>
</evidence>
<feature type="compositionally biased region" description="Low complexity" evidence="1">
    <location>
        <begin position="38"/>
        <end position="51"/>
    </location>
</feature>
<dbReference type="Pfam" id="PF01856">
    <property type="entry name" value="HP_OMP"/>
    <property type="match status" value="1"/>
</dbReference>
<feature type="signal peptide" evidence="2">
    <location>
        <begin position="1"/>
        <end position="18"/>
    </location>
</feature>
<feature type="compositionally biased region" description="Basic and acidic residues" evidence="1">
    <location>
        <begin position="57"/>
        <end position="68"/>
    </location>
</feature>
<evidence type="ECO:0000256" key="2">
    <source>
        <dbReference type="SAM" id="SignalP"/>
    </source>
</evidence>
<evidence type="ECO:0000256" key="1">
    <source>
        <dbReference type="SAM" id="MobiDB-lite"/>
    </source>
</evidence>
<organism evidence="3 4">
    <name type="scientific">Helicobacter mustelae (strain ATCC 43772 / CCUG 25715 / CIP 103759 / LMG 18044 / NCTC 12198 / R85-136P)</name>
    <name type="common">Campylobacter mustelae</name>
    <dbReference type="NCBI Taxonomy" id="679897"/>
    <lineage>
        <taxon>Bacteria</taxon>
        <taxon>Pseudomonadati</taxon>
        <taxon>Campylobacterota</taxon>
        <taxon>Epsilonproteobacteria</taxon>
        <taxon>Campylobacterales</taxon>
        <taxon>Helicobacteraceae</taxon>
        <taxon>Helicobacter</taxon>
    </lineage>
</organism>
<dbReference type="InterPro" id="IPR002718">
    <property type="entry name" value="OMP_Helicobacter"/>
</dbReference>
<keyword evidence="4" id="KW-1185">Reference proteome</keyword>
<sequence length="271" mass="30331">MFSRIFCVLALLASSLLAIPTQSAQKNDPGGQSGQEVTSKSTQTSLQSQDSATLKTMQEEHGDDAKEDAEALHQKQKELYFLKGQLQQIEEEDLQSVNQKGKSGLFLGVGVGNMLFNYNAKLDYPVLLNFRIGYQQFFPRTSAGLRFYADMANVFYGKQKQTIWAALTTLNIDVVGDIMLDKKKRYGISFSGGIGAGSLMGKRTSRDAALFGFNNNKLEKQWALTFNLGVGVVLNLKHRIELQMKIPPSSLEINSFLKFRSVYMVNYQYTF</sequence>
<evidence type="ECO:0000313" key="4">
    <source>
        <dbReference type="Proteomes" id="UP000001522"/>
    </source>
</evidence>
<dbReference type="STRING" id="679897.HMU01690"/>
<feature type="region of interest" description="Disordered" evidence="1">
    <location>
        <begin position="23"/>
        <end position="68"/>
    </location>
</feature>
<gene>
    <name evidence="3" type="ordered locus">HMU01690</name>
</gene>
<reference evidence="3 4" key="1">
    <citation type="journal article" date="2010" name="BMC Genomics">
        <title>Comparative genomics and proteomics of Helicobacter mustelae, an ulcerogenic and carcinogenic gastric pathogen.</title>
        <authorList>
            <person name="O'Toole P.W."/>
            <person name="Snelling W.J."/>
            <person name="Canchaya C."/>
            <person name="Forde B.M."/>
            <person name="Hardie K.R."/>
            <person name="Josenhans C."/>
            <person name="Graham R.L.J."/>
            <person name="McMullan G."/>
            <person name="Parkhill J."/>
            <person name="Belda E."/>
            <person name="Bentley S.D."/>
        </authorList>
    </citation>
    <scope>NUCLEOTIDE SEQUENCE [LARGE SCALE GENOMIC DNA]</scope>
    <source>
        <strain evidence="4">ATCC 43772 / LMG 18044 / NCTC 12198 / 12198</strain>
    </source>
</reference>
<name>D3UG10_HELM1</name>
<dbReference type="EMBL" id="FN555004">
    <property type="protein sequence ID" value="CBG39431.1"/>
    <property type="molecule type" value="Genomic_DNA"/>
</dbReference>
<dbReference type="AlphaFoldDB" id="D3UG10"/>
<protein>
    <recommendedName>
        <fullName evidence="5">Outer membrane protein</fullName>
    </recommendedName>
</protein>